<dbReference type="GO" id="GO:0005576">
    <property type="term" value="C:extracellular region"/>
    <property type="evidence" value="ECO:0007669"/>
    <property type="project" value="TreeGrafter"/>
</dbReference>
<evidence type="ECO:0000256" key="1">
    <source>
        <dbReference type="SAM" id="SignalP"/>
    </source>
</evidence>
<dbReference type="InterPro" id="IPR027589">
    <property type="entry name" value="Choice_anch_B"/>
</dbReference>
<sequence length="355" mass="38526">MKATTLATLAVSALLSGVSAKEIPPSDLVSEIYDSGVIHKDIMARKKASWDRQIASGEMDSTAYRSRLAAEGPVACADGVAAVVPGDPNNTFKCSRVDFYDFKSHADLGSRAGQGSSSWGWTSPDGREFAIVAQADGAAFAEITPAGKLVYLGRLPQYSTQSIWRELRGYKNYVVIGSEASRHGVQIFDLTKLLDIDPASPVTFSNQRDLTGWWNGLPAGSTHNIVVNEEKQYAVAVGAQPRSSACRSGLIFIDLTDPSRPTSPGCAAGDGYVHDAQCLVYRGPDDKYLGRDICYGYNEDTLTIYDVTNKNETNIISRTSYEGASCELSFFSRGLERVCFSTVQRSLSLYLSLYL</sequence>
<organism evidence="2 3">
    <name type="scientific">Colletotrichum tanaceti</name>
    <dbReference type="NCBI Taxonomy" id="1306861"/>
    <lineage>
        <taxon>Eukaryota</taxon>
        <taxon>Fungi</taxon>
        <taxon>Dikarya</taxon>
        <taxon>Ascomycota</taxon>
        <taxon>Pezizomycotina</taxon>
        <taxon>Sordariomycetes</taxon>
        <taxon>Hypocreomycetidae</taxon>
        <taxon>Glomerellales</taxon>
        <taxon>Glomerellaceae</taxon>
        <taxon>Colletotrichum</taxon>
        <taxon>Colletotrichum destructivum species complex</taxon>
    </lineage>
</organism>
<reference evidence="2 3" key="1">
    <citation type="journal article" date="2019" name="PLoS ONE">
        <title>Comparative genome analysis indicates high evolutionary potential of pathogenicity genes in Colletotrichum tanaceti.</title>
        <authorList>
            <person name="Lelwala R.V."/>
            <person name="Korhonen P.K."/>
            <person name="Young N.D."/>
            <person name="Scott J.B."/>
            <person name="Ades P.A."/>
            <person name="Gasser R.B."/>
            <person name="Taylor P.W.J."/>
        </authorList>
    </citation>
    <scope>NUCLEOTIDE SEQUENCE [LARGE SCALE GENOMIC DNA]</scope>
    <source>
        <strain evidence="2">BRIP57314</strain>
    </source>
</reference>
<dbReference type="Proteomes" id="UP000310108">
    <property type="component" value="Unassembled WGS sequence"/>
</dbReference>
<dbReference type="PANTHER" id="PTHR38787:SF3">
    <property type="entry name" value="REGULATORY P DOMAIN-CONTAINING PROTEIN"/>
    <property type="match status" value="1"/>
</dbReference>
<protein>
    <recommendedName>
        <fullName evidence="4">Secreted protein</fullName>
    </recommendedName>
</protein>
<dbReference type="NCBIfam" id="TIGR04312">
    <property type="entry name" value="choice_anch_B"/>
    <property type="match status" value="1"/>
</dbReference>
<evidence type="ECO:0008006" key="4">
    <source>
        <dbReference type="Google" id="ProtNLM"/>
    </source>
</evidence>
<dbReference type="AlphaFoldDB" id="A0A4U6X0N1"/>
<name>A0A4U6X0N1_9PEZI</name>
<accession>A0A4U6X0N1</accession>
<dbReference type="STRING" id="1306861.A0A4U6X0N1"/>
<feature type="chain" id="PRO_5020720425" description="Secreted protein" evidence="1">
    <location>
        <begin position="21"/>
        <end position="355"/>
    </location>
</feature>
<comment type="caution">
    <text evidence="2">The sequence shown here is derived from an EMBL/GenBank/DDBJ whole genome shotgun (WGS) entry which is preliminary data.</text>
</comment>
<gene>
    <name evidence="2" type="ORF">CTA1_7824</name>
</gene>
<keyword evidence="1" id="KW-0732">Signal</keyword>
<proteinExistence type="predicted"/>
<keyword evidence="3" id="KW-1185">Reference proteome</keyword>
<evidence type="ECO:0000313" key="2">
    <source>
        <dbReference type="EMBL" id="TKW48695.1"/>
    </source>
</evidence>
<feature type="signal peptide" evidence="1">
    <location>
        <begin position="1"/>
        <end position="20"/>
    </location>
</feature>
<dbReference type="PANTHER" id="PTHR38787">
    <property type="entry name" value="REGULATORY P DOMAIN-CONTAINING PROTEIN"/>
    <property type="match status" value="1"/>
</dbReference>
<dbReference type="EMBL" id="PJEX01000775">
    <property type="protein sequence ID" value="TKW48695.1"/>
    <property type="molecule type" value="Genomic_DNA"/>
</dbReference>
<evidence type="ECO:0000313" key="3">
    <source>
        <dbReference type="Proteomes" id="UP000310108"/>
    </source>
</evidence>